<comment type="similarity">
    <text evidence="1">Belongs to the LysR transcriptional regulatory family.</text>
</comment>
<dbReference type="RefSeq" id="WP_109017175.1">
    <property type="nucleotide sequence ID" value="NZ_BDOQ01000028.1"/>
</dbReference>
<dbReference type="EMBL" id="BDOQ01000028">
    <property type="protein sequence ID" value="GBG16031.1"/>
    <property type="molecule type" value="Genomic_DNA"/>
</dbReference>
<dbReference type="NCBIfam" id="NF008095">
    <property type="entry name" value="PRK10837.1"/>
    <property type="match status" value="1"/>
</dbReference>
<dbReference type="GO" id="GO:0000976">
    <property type="term" value="F:transcription cis-regulatory region binding"/>
    <property type="evidence" value="ECO:0007669"/>
    <property type="project" value="TreeGrafter"/>
</dbReference>
<dbReference type="PANTHER" id="PTHR30126">
    <property type="entry name" value="HTH-TYPE TRANSCRIPTIONAL REGULATOR"/>
    <property type="match status" value="1"/>
</dbReference>
<dbReference type="PANTHER" id="PTHR30126:SF94">
    <property type="entry name" value="LYSR FAMILY TRANSCRIPTIONAL REGULATOR"/>
    <property type="match status" value="1"/>
</dbReference>
<dbReference type="OrthoDB" id="9808620at2"/>
<dbReference type="Gene3D" id="3.40.190.290">
    <property type="match status" value="1"/>
</dbReference>
<dbReference type="InterPro" id="IPR005119">
    <property type="entry name" value="LysR_subst-bd"/>
</dbReference>
<evidence type="ECO:0000259" key="5">
    <source>
        <dbReference type="PROSITE" id="PS50931"/>
    </source>
</evidence>
<dbReference type="GO" id="GO:0003700">
    <property type="term" value="F:DNA-binding transcription factor activity"/>
    <property type="evidence" value="ECO:0007669"/>
    <property type="project" value="InterPro"/>
</dbReference>
<organism evidence="6 7">
    <name type="scientific">Novimethylophilus kurashikiensis</name>
    <dbReference type="NCBI Taxonomy" id="1825523"/>
    <lineage>
        <taxon>Bacteria</taxon>
        <taxon>Pseudomonadati</taxon>
        <taxon>Pseudomonadota</taxon>
        <taxon>Betaproteobacteria</taxon>
        <taxon>Nitrosomonadales</taxon>
        <taxon>Methylophilaceae</taxon>
        <taxon>Novimethylophilus</taxon>
    </lineage>
</organism>
<dbReference type="AlphaFoldDB" id="A0A2R5FJT8"/>
<evidence type="ECO:0000313" key="6">
    <source>
        <dbReference type="EMBL" id="GBG16031.1"/>
    </source>
</evidence>
<dbReference type="Gene3D" id="1.10.10.10">
    <property type="entry name" value="Winged helix-like DNA-binding domain superfamily/Winged helix DNA-binding domain"/>
    <property type="match status" value="1"/>
</dbReference>
<dbReference type="PROSITE" id="PS50931">
    <property type="entry name" value="HTH_LYSR"/>
    <property type="match status" value="1"/>
</dbReference>
<dbReference type="InterPro" id="IPR000847">
    <property type="entry name" value="LysR_HTH_N"/>
</dbReference>
<keyword evidence="7" id="KW-1185">Reference proteome</keyword>
<comment type="caution">
    <text evidence="6">The sequence shown here is derived from an EMBL/GenBank/DDBJ whole genome shotgun (WGS) entry which is preliminary data.</text>
</comment>
<evidence type="ECO:0000256" key="1">
    <source>
        <dbReference type="ARBA" id="ARBA00009437"/>
    </source>
</evidence>
<dbReference type="InterPro" id="IPR036388">
    <property type="entry name" value="WH-like_DNA-bd_sf"/>
</dbReference>
<keyword evidence="3" id="KW-0238">DNA-binding</keyword>
<evidence type="ECO:0000256" key="3">
    <source>
        <dbReference type="ARBA" id="ARBA00023125"/>
    </source>
</evidence>
<feature type="domain" description="HTH lysR-type" evidence="5">
    <location>
        <begin position="3"/>
        <end position="60"/>
    </location>
</feature>
<proteinExistence type="inferred from homology"/>
<reference evidence="6 7" key="1">
    <citation type="journal article" date="2018" name="Environ. Microbiol.">
        <title>Isolation and genomic characterization of Novimethylophilus kurashikiensis gen. nov. sp. nov., a new lanthanide-dependent methylotrophic species of Methylophilaceae.</title>
        <authorList>
            <person name="Lv H."/>
            <person name="Sahin N."/>
            <person name="Tani A."/>
        </authorList>
    </citation>
    <scope>NUCLEOTIDE SEQUENCE [LARGE SCALE GENOMIC DNA]</scope>
    <source>
        <strain evidence="6 7">La2-4</strain>
    </source>
</reference>
<evidence type="ECO:0000256" key="2">
    <source>
        <dbReference type="ARBA" id="ARBA00023015"/>
    </source>
</evidence>
<dbReference type="SUPFAM" id="SSF53850">
    <property type="entry name" value="Periplasmic binding protein-like II"/>
    <property type="match status" value="1"/>
</dbReference>
<keyword evidence="4" id="KW-0804">Transcription</keyword>
<evidence type="ECO:0000256" key="4">
    <source>
        <dbReference type="ARBA" id="ARBA00023163"/>
    </source>
</evidence>
<name>A0A2R5FJT8_9PROT</name>
<dbReference type="Pfam" id="PF00126">
    <property type="entry name" value="HTH_1"/>
    <property type="match status" value="1"/>
</dbReference>
<gene>
    <name evidence="6" type="ORF">NMK_3655</name>
</gene>
<dbReference type="InterPro" id="IPR036390">
    <property type="entry name" value="WH_DNA-bd_sf"/>
</dbReference>
<dbReference type="CDD" id="cd08420">
    <property type="entry name" value="PBP2_CysL_like"/>
    <property type="match status" value="1"/>
</dbReference>
<protein>
    <submittedName>
        <fullName evidence="6">LysR family transcriptional regulator</fullName>
    </submittedName>
</protein>
<sequence length="308" mass="34721">MKFTLRQLEIFATVARFESVSRASEILSLSQSATSTSLAEIEKQFDTAFFDRVGKKLRLNDFGRKLLPEAVDLLDRAQSLEDLLSNRKSYCNLNIGATLTIGNYLATLIVPKFLETYPDSKAHLSVHNTSAIVERLLNFDLDLGLVEGSCAHQDLLIEPWIEDELVIFSAPGHPLTRTKIVTLYQLMELPWIMREKGSGTREVLDQALADHNFNPNIKLELEHTEAIKRVVESGHGIGCISRLALRDAFRRGSLVPIEMPQLNLKRYFYFVLHKQKFQTSGIRDFLKACKAFTAGVSSTESIQLPNIP</sequence>
<accession>A0A2R5FJT8</accession>
<dbReference type="Proteomes" id="UP000245081">
    <property type="component" value="Unassembled WGS sequence"/>
</dbReference>
<evidence type="ECO:0000313" key="7">
    <source>
        <dbReference type="Proteomes" id="UP000245081"/>
    </source>
</evidence>
<keyword evidence="2" id="KW-0805">Transcription regulation</keyword>
<dbReference type="Pfam" id="PF03466">
    <property type="entry name" value="LysR_substrate"/>
    <property type="match status" value="1"/>
</dbReference>
<dbReference type="SUPFAM" id="SSF46785">
    <property type="entry name" value="Winged helix' DNA-binding domain"/>
    <property type="match status" value="1"/>
</dbReference>